<organism evidence="6">
    <name type="scientific">uncultured microorganism</name>
    <dbReference type="NCBI Taxonomy" id="358574"/>
    <lineage>
        <taxon>unclassified sequences</taxon>
        <taxon>environmental samples</taxon>
    </lineage>
</organism>
<dbReference type="EMBL" id="JF805252">
    <property type="protein sequence ID" value="AEI30619.1"/>
    <property type="molecule type" value="Genomic_DNA"/>
</dbReference>
<dbReference type="Pfam" id="PF00578">
    <property type="entry name" value="AhpC-TSA"/>
    <property type="match status" value="1"/>
</dbReference>
<proteinExistence type="predicted"/>
<accession>F8UHW2</accession>
<dbReference type="PROSITE" id="PS51352">
    <property type="entry name" value="THIOREDOXIN_2"/>
    <property type="match status" value="1"/>
</dbReference>
<keyword evidence="2" id="KW-0201">Cytochrome c-type biogenesis</keyword>
<evidence type="ECO:0000313" key="6">
    <source>
        <dbReference type="EMBL" id="AEI30619.1"/>
    </source>
</evidence>
<feature type="domain" description="Thioredoxin" evidence="5">
    <location>
        <begin position="24"/>
        <end position="163"/>
    </location>
</feature>
<dbReference type="PROSITE" id="PS51257">
    <property type="entry name" value="PROKAR_LIPOPROTEIN"/>
    <property type="match status" value="1"/>
</dbReference>
<comment type="subcellular location">
    <subcellularLocation>
        <location evidence="1">Cell envelope</location>
    </subcellularLocation>
</comment>
<evidence type="ECO:0000256" key="3">
    <source>
        <dbReference type="ARBA" id="ARBA00023157"/>
    </source>
</evidence>
<dbReference type="InterPro" id="IPR013766">
    <property type="entry name" value="Thioredoxin_domain"/>
</dbReference>
<dbReference type="GO" id="GO:0017004">
    <property type="term" value="P:cytochrome complex assembly"/>
    <property type="evidence" value="ECO:0007669"/>
    <property type="project" value="UniProtKB-KW"/>
</dbReference>
<keyword evidence="3" id="KW-1015">Disulfide bond</keyword>
<dbReference type="Gene3D" id="3.40.30.10">
    <property type="entry name" value="Glutaredoxin"/>
    <property type="match status" value="1"/>
</dbReference>
<keyword evidence="4" id="KW-0676">Redox-active center</keyword>
<protein>
    <submittedName>
        <fullName evidence="6">Alkyl hydroperoxide reductase/thiol specific antioxidant/Mal allergen</fullName>
    </submittedName>
</protein>
<evidence type="ECO:0000256" key="4">
    <source>
        <dbReference type="ARBA" id="ARBA00023284"/>
    </source>
</evidence>
<dbReference type="InterPro" id="IPR050553">
    <property type="entry name" value="Thioredoxin_ResA/DsbE_sf"/>
</dbReference>
<dbReference type="PANTHER" id="PTHR42852">
    <property type="entry name" value="THIOL:DISULFIDE INTERCHANGE PROTEIN DSBE"/>
    <property type="match status" value="1"/>
</dbReference>
<dbReference type="InterPro" id="IPR036249">
    <property type="entry name" value="Thioredoxin-like_sf"/>
</dbReference>
<dbReference type="SUPFAM" id="SSF52833">
    <property type="entry name" value="Thioredoxin-like"/>
    <property type="match status" value="1"/>
</dbReference>
<sequence>MVARLLILVLLLFAGCGGDSAKPPGNGEPAPAFQAQTLAGGAVKVPADFAGKVVAIRFWADWCPYCRKEMAELQPVYARLHGRGLEILAVNVAQDRDTVQRFIEPLGIRYPVLLDPDGATARAYGVQALPITWLLDRHGVVRGKIVGEATPEVFERKVLELLDGL</sequence>
<gene>
    <name evidence="6" type="ORF">LDC_03178</name>
</gene>
<dbReference type="InterPro" id="IPR000866">
    <property type="entry name" value="AhpC/TSA"/>
</dbReference>
<dbReference type="GO" id="GO:0016209">
    <property type="term" value="F:antioxidant activity"/>
    <property type="evidence" value="ECO:0007669"/>
    <property type="project" value="InterPro"/>
</dbReference>
<dbReference type="GO" id="GO:0016491">
    <property type="term" value="F:oxidoreductase activity"/>
    <property type="evidence" value="ECO:0007669"/>
    <property type="project" value="InterPro"/>
</dbReference>
<name>F8UHW2_9ZZZZ</name>
<evidence type="ECO:0000259" key="5">
    <source>
        <dbReference type="PROSITE" id="PS51352"/>
    </source>
</evidence>
<dbReference type="CDD" id="cd02966">
    <property type="entry name" value="TlpA_like_family"/>
    <property type="match status" value="1"/>
</dbReference>
<evidence type="ECO:0000256" key="1">
    <source>
        <dbReference type="ARBA" id="ARBA00004196"/>
    </source>
</evidence>
<dbReference type="AlphaFoldDB" id="F8UHW2"/>
<reference evidence="6" key="1">
    <citation type="submission" date="2011-04" db="EMBL/GenBank/DDBJ databases">
        <title>Taxonomic and functional metagenomic profiling of the microbial community in the anoxic sediment of a brackish shallow lake (Laguna de Carrizo Central Spain).</title>
        <authorList>
            <consortium name="CONSOLIDER consortium CSD2007-00005"/>
            <person name="Guazzaroni M.-E."/>
            <person name="Richter M."/>
            <person name="Garcia-Salamanca A."/>
            <person name="Yarza P."/>
            <person name="Ferrer M."/>
        </authorList>
    </citation>
    <scope>NUCLEOTIDE SEQUENCE</scope>
</reference>
<dbReference type="PANTHER" id="PTHR42852:SF6">
    <property type="entry name" value="THIOL:DISULFIDE INTERCHANGE PROTEIN DSBE"/>
    <property type="match status" value="1"/>
</dbReference>
<evidence type="ECO:0000256" key="2">
    <source>
        <dbReference type="ARBA" id="ARBA00022748"/>
    </source>
</evidence>